<dbReference type="InterPro" id="IPR001173">
    <property type="entry name" value="Glyco_trans_2-like"/>
</dbReference>
<sequence length="316" mass="37403">MVEVSVIVPIYNSGKYLRKCLLSLAGQTFSKMEVILIDDGSTDLSRYICETFCKEFSSFHYYWKENGGSSDARNMGIQKSQGKYLSFVDSDDYVDKKFIEKLWKKATEEASQLVCCGYYLDRDNKKKKMCYPKSGRIGFVDFWSQVLSGEEIGNFMWNKLFERQLFDEVQFPIGRKYEDKFTLYQLSDRCKGISIVAEPLYYYVFREASVVNSFGKDSACDLIDAGERLCAYIRRRYPELRVQCERHMMKEHIITVNALSKAGIFRKDTLWDASRDYILKNWKWRRGLQRKFLVSAWMIRIIPCLYGRIQYWRIRK</sequence>
<organism evidence="4 5">
    <name type="scientific">Eisenbergiella massiliensis</name>
    <dbReference type="NCBI Taxonomy" id="1720294"/>
    <lineage>
        <taxon>Bacteria</taxon>
        <taxon>Bacillati</taxon>
        <taxon>Bacillota</taxon>
        <taxon>Clostridia</taxon>
        <taxon>Lachnospirales</taxon>
        <taxon>Lachnospiraceae</taxon>
        <taxon>Eisenbergiella</taxon>
    </lineage>
</organism>
<dbReference type="GeneID" id="97986781"/>
<evidence type="ECO:0000313" key="4">
    <source>
        <dbReference type="EMBL" id="RGE62656.1"/>
    </source>
</evidence>
<dbReference type="EMBL" id="QVLV01000004">
    <property type="protein sequence ID" value="RGE62656.1"/>
    <property type="molecule type" value="Genomic_DNA"/>
</dbReference>
<gene>
    <name evidence="4" type="ORF">DXC51_07790</name>
</gene>
<evidence type="ECO:0000313" key="5">
    <source>
        <dbReference type="Proteomes" id="UP000260812"/>
    </source>
</evidence>
<dbReference type="Pfam" id="PF00535">
    <property type="entry name" value="Glycos_transf_2"/>
    <property type="match status" value="1"/>
</dbReference>
<dbReference type="Gene3D" id="3.90.550.10">
    <property type="entry name" value="Spore Coat Polysaccharide Biosynthesis Protein SpsA, Chain A"/>
    <property type="match status" value="1"/>
</dbReference>
<reference evidence="4" key="1">
    <citation type="submission" date="2018-08" db="EMBL/GenBank/DDBJ databases">
        <title>A genome reference for cultivated species of the human gut microbiota.</title>
        <authorList>
            <person name="Zou Y."/>
            <person name="Xue W."/>
            <person name="Luo G."/>
        </authorList>
    </citation>
    <scope>NUCLEOTIDE SEQUENCE [LARGE SCALE GENOMIC DNA]</scope>
    <source>
        <strain evidence="4">TF05-5AC</strain>
    </source>
</reference>
<comment type="caution">
    <text evidence="4">The sequence shown here is derived from an EMBL/GenBank/DDBJ whole genome shotgun (WGS) entry which is preliminary data.</text>
</comment>
<proteinExistence type="predicted"/>
<dbReference type="InterPro" id="IPR029044">
    <property type="entry name" value="Nucleotide-diphossugar_trans"/>
</dbReference>
<evidence type="ECO:0000256" key="1">
    <source>
        <dbReference type="ARBA" id="ARBA00022676"/>
    </source>
</evidence>
<dbReference type="PANTHER" id="PTHR22916:SF51">
    <property type="entry name" value="GLYCOSYLTRANSFERASE EPSH-RELATED"/>
    <property type="match status" value="1"/>
</dbReference>
<dbReference type="Proteomes" id="UP000260812">
    <property type="component" value="Unassembled WGS sequence"/>
</dbReference>
<keyword evidence="5" id="KW-1185">Reference proteome</keyword>
<dbReference type="RefSeq" id="WP_021634709.1">
    <property type="nucleotide sequence ID" value="NZ_QVLV01000004.1"/>
</dbReference>
<feature type="domain" description="Glycosyltransferase 2-like" evidence="3">
    <location>
        <begin position="5"/>
        <end position="129"/>
    </location>
</feature>
<evidence type="ECO:0000256" key="2">
    <source>
        <dbReference type="ARBA" id="ARBA00022679"/>
    </source>
</evidence>
<dbReference type="GO" id="GO:0016757">
    <property type="term" value="F:glycosyltransferase activity"/>
    <property type="evidence" value="ECO:0007669"/>
    <property type="project" value="UniProtKB-KW"/>
</dbReference>
<protein>
    <submittedName>
        <fullName evidence="4">Glycosyltransferase family 2 protein</fullName>
    </submittedName>
</protein>
<evidence type="ECO:0000259" key="3">
    <source>
        <dbReference type="Pfam" id="PF00535"/>
    </source>
</evidence>
<keyword evidence="1" id="KW-0328">Glycosyltransferase</keyword>
<dbReference type="SUPFAM" id="SSF53448">
    <property type="entry name" value="Nucleotide-diphospho-sugar transferases"/>
    <property type="match status" value="1"/>
</dbReference>
<keyword evidence="2 4" id="KW-0808">Transferase</keyword>
<dbReference type="CDD" id="cd00761">
    <property type="entry name" value="Glyco_tranf_GTA_type"/>
    <property type="match status" value="1"/>
</dbReference>
<name>A0A3E3I8D3_9FIRM</name>
<accession>A0A3E3I8D3</accession>
<dbReference type="AlphaFoldDB" id="A0A3E3I8D3"/>
<dbReference type="PANTHER" id="PTHR22916">
    <property type="entry name" value="GLYCOSYLTRANSFERASE"/>
    <property type="match status" value="1"/>
</dbReference>